<organism evidence="1">
    <name type="scientific">Myoviridae sp. ctshb19</name>
    <dbReference type="NCBI Taxonomy" id="2825194"/>
    <lineage>
        <taxon>Viruses</taxon>
        <taxon>Duplodnaviria</taxon>
        <taxon>Heunggongvirae</taxon>
        <taxon>Uroviricota</taxon>
        <taxon>Caudoviricetes</taxon>
    </lineage>
</organism>
<name>A0A8S5UGT2_9CAUD</name>
<sequence length="50" mass="5806">MAYATTAKRKSVYAPKAATWNWDQDIRKADAEREQMVSDAARRFRKSISQ</sequence>
<protein>
    <submittedName>
        <fullName evidence="1">Uncharacterized protein</fullName>
    </submittedName>
</protein>
<dbReference type="EMBL" id="BK016086">
    <property type="protein sequence ID" value="DAF93610.1"/>
    <property type="molecule type" value="Genomic_DNA"/>
</dbReference>
<proteinExistence type="predicted"/>
<reference evidence="1" key="1">
    <citation type="journal article" date="2021" name="Proc. Natl. Acad. Sci. U.S.A.">
        <title>A Catalog of Tens of Thousands of Viruses from Human Metagenomes Reveals Hidden Associations with Chronic Diseases.</title>
        <authorList>
            <person name="Tisza M.J."/>
            <person name="Buck C.B."/>
        </authorList>
    </citation>
    <scope>NUCLEOTIDE SEQUENCE</scope>
    <source>
        <strain evidence="1">Ctshb19</strain>
    </source>
</reference>
<accession>A0A8S5UGT2</accession>
<evidence type="ECO:0000313" key="1">
    <source>
        <dbReference type="EMBL" id="DAF93610.1"/>
    </source>
</evidence>